<protein>
    <recommendedName>
        <fullName evidence="2">Gag1-like clamp domain-containing protein</fullName>
    </recommendedName>
</protein>
<feature type="region of interest" description="Disordered" evidence="1">
    <location>
        <begin position="650"/>
        <end position="678"/>
    </location>
</feature>
<feature type="compositionally biased region" description="Polar residues" evidence="1">
    <location>
        <begin position="465"/>
        <end position="474"/>
    </location>
</feature>
<dbReference type="GeneID" id="9522037"/>
<feature type="domain" description="Gag1-like clamp" evidence="2">
    <location>
        <begin position="370"/>
        <end position="589"/>
    </location>
</feature>
<dbReference type="Pfam" id="PF13259">
    <property type="entry name" value="clamp_Gag1-like"/>
    <property type="match status" value="1"/>
</dbReference>
<comment type="caution">
    <text evidence="3">The sequence shown here is derived from an EMBL/GenBank/DDBJ whole genome shotgun (WGS) entry which is preliminary data.</text>
</comment>
<feature type="region of interest" description="Disordered" evidence="1">
    <location>
        <begin position="465"/>
        <end position="491"/>
    </location>
</feature>
<feature type="region of interest" description="Disordered" evidence="1">
    <location>
        <begin position="308"/>
        <end position="399"/>
    </location>
</feature>
<accession>D4AKK1</accession>
<feature type="region of interest" description="Disordered" evidence="1">
    <location>
        <begin position="267"/>
        <end position="286"/>
    </location>
</feature>
<sequence>MVDQGAARVEGVLDRLAAAIFSGGSRHRNKSCIESPENHALILRRDLPCSSKETTFRDAVLISTKQPRDKLITATSKVINHPSRQVKPQSHHFGPSTSLCLLSVDTSEQQQASHSPTQRLSRLLGLFHLAPACLALLGGEYLGSRDRRAVLDDISHVKRVDRSAGRYRAAAYYFSWLLDPSPVVFGDSYLYSRLVVASLVEKTSLLLFSKHIHILFTDTSTQRHKSTEIHRTRAATGLSSAPMDSFGSLPPPNPVVPAPSNSVFASLHRRSRTAESPSSVTKTIETRDAAAREAKRFLLQVVRNDWAYPPLPTPPAAAADAAEPDTPRAAEGAPAEEPEEPREIAWRHREMDNSGSEWEDGLDGPEGLDPYRFESPEAVARGLSDRRRKRRKIQEDEMKWNEGLSLWTARRDAWTGAKAPERPADAAVSGSKANLEAYRQSISSEESYNGSYDTDLVDTESQYTLSRPASNASATGHVKPSEPPADNAPTRDNVEQLTVSLDTKSALDCQAAATSDAKQGEDDDDECLVPIMGPLIPDSNMLRAAITPNVYPAIYSRLVIQSNTPAVPINLSHMTRALVQGWKTNGEWPPKPTPTKDVPVIKRPKQPAVNTSLSANANANEHGEMRDGKGRRLSGVSNAVKKVLGLSSFNSGNRLHLRSNSHSGSVSRPPTEDSLNAP</sequence>
<feature type="region of interest" description="Disordered" evidence="1">
    <location>
        <begin position="414"/>
        <end position="435"/>
    </location>
</feature>
<reference evidence="4" key="1">
    <citation type="journal article" date="2011" name="Genome Biol.">
        <title>Comparative and functional genomics provide insights into the pathogenicity of dermatophytic fungi.</title>
        <authorList>
            <person name="Burmester A."/>
            <person name="Shelest E."/>
            <person name="Gloeckner G."/>
            <person name="Heddergott C."/>
            <person name="Schindler S."/>
            <person name="Staib P."/>
            <person name="Heidel A."/>
            <person name="Felder M."/>
            <person name="Petzold A."/>
            <person name="Szafranski K."/>
            <person name="Feuermann M."/>
            <person name="Pedruzzi I."/>
            <person name="Priebe S."/>
            <person name="Groth M."/>
            <person name="Winkler R."/>
            <person name="Li W."/>
            <person name="Kniemeyer O."/>
            <person name="Schroeckh V."/>
            <person name="Hertweck C."/>
            <person name="Hube B."/>
            <person name="White T.C."/>
            <person name="Platzer M."/>
            <person name="Guthke R."/>
            <person name="Heitman J."/>
            <person name="Woestemeyer J."/>
            <person name="Zipfel P.F."/>
            <person name="Monod M."/>
            <person name="Brakhage A.A."/>
        </authorList>
    </citation>
    <scope>NUCLEOTIDE SEQUENCE [LARGE SCALE GENOMIC DNA]</scope>
    <source>
        <strain evidence="4">ATCC MYA-4681 / CBS 112371</strain>
    </source>
</reference>
<feature type="compositionally biased region" description="Polar residues" evidence="1">
    <location>
        <begin position="608"/>
        <end position="619"/>
    </location>
</feature>
<feature type="region of interest" description="Disordered" evidence="1">
    <location>
        <begin position="583"/>
        <end position="634"/>
    </location>
</feature>
<feature type="compositionally biased region" description="Basic and acidic residues" evidence="1">
    <location>
        <begin position="414"/>
        <end position="424"/>
    </location>
</feature>
<evidence type="ECO:0000313" key="3">
    <source>
        <dbReference type="EMBL" id="EFE35910.1"/>
    </source>
</evidence>
<proteinExistence type="predicted"/>
<organism evidence="3 4">
    <name type="scientific">Arthroderma benhamiae (strain ATCC MYA-4681 / CBS 112371)</name>
    <name type="common">Trichophyton mentagrophytes</name>
    <dbReference type="NCBI Taxonomy" id="663331"/>
    <lineage>
        <taxon>Eukaryota</taxon>
        <taxon>Fungi</taxon>
        <taxon>Dikarya</taxon>
        <taxon>Ascomycota</taxon>
        <taxon>Pezizomycotina</taxon>
        <taxon>Eurotiomycetes</taxon>
        <taxon>Eurotiomycetidae</taxon>
        <taxon>Onygenales</taxon>
        <taxon>Arthrodermataceae</taxon>
        <taxon>Trichophyton</taxon>
    </lineage>
</organism>
<name>D4AKK1_ARTBC</name>
<dbReference type="PANTHER" id="PTHR28065">
    <property type="entry name" value="FREQUENIN"/>
    <property type="match status" value="1"/>
</dbReference>
<dbReference type="RefSeq" id="XP_003016555.1">
    <property type="nucleotide sequence ID" value="XM_003016509.1"/>
</dbReference>
<dbReference type="PANTHER" id="PTHR28065:SF1">
    <property type="entry name" value="DUF4050 DOMAIN-CONTAINING PROTEIN"/>
    <property type="match status" value="1"/>
</dbReference>
<feature type="compositionally biased region" description="Polar residues" evidence="1">
    <location>
        <begin position="274"/>
        <end position="283"/>
    </location>
</feature>
<keyword evidence="4" id="KW-1185">Reference proteome</keyword>
<dbReference type="AlphaFoldDB" id="D4AKK1"/>
<gene>
    <name evidence="3" type="ORF">ARB_04844</name>
</gene>
<dbReference type="InterPro" id="IPR025124">
    <property type="entry name" value="Gag1-like_clamp"/>
</dbReference>
<dbReference type="HOGENOM" id="CLU_405417_0_0_1"/>
<dbReference type="EMBL" id="ABSU01000002">
    <property type="protein sequence ID" value="EFE35910.1"/>
    <property type="molecule type" value="Genomic_DNA"/>
</dbReference>
<evidence type="ECO:0000256" key="1">
    <source>
        <dbReference type="SAM" id="MobiDB-lite"/>
    </source>
</evidence>
<dbReference type="eggNOG" id="ENOG502SRCS">
    <property type="taxonomic scope" value="Eukaryota"/>
</dbReference>
<dbReference type="InterPro" id="IPR053274">
    <property type="entry name" value="Fluconazole_resistance"/>
</dbReference>
<feature type="compositionally biased region" description="Basic and acidic residues" evidence="1">
    <location>
        <begin position="341"/>
        <end position="352"/>
    </location>
</feature>
<feature type="compositionally biased region" description="Basic and acidic residues" evidence="1">
    <location>
        <begin position="621"/>
        <end position="630"/>
    </location>
</feature>
<evidence type="ECO:0000313" key="4">
    <source>
        <dbReference type="Proteomes" id="UP000008866"/>
    </source>
</evidence>
<dbReference type="KEGG" id="abe:ARB_04844"/>
<dbReference type="OMA" id="HKSTEIH"/>
<evidence type="ECO:0000259" key="2">
    <source>
        <dbReference type="Pfam" id="PF13259"/>
    </source>
</evidence>
<dbReference type="STRING" id="663331.D4AKK1"/>
<dbReference type="Proteomes" id="UP000008866">
    <property type="component" value="Unassembled WGS sequence"/>
</dbReference>